<protein>
    <recommendedName>
        <fullName evidence="7">Xaa-Pro dipeptidase</fullName>
        <shortName evidence="7">X-Pro dipeptidase</shortName>
        <ecNumber evidence="7">3.4.13.9</ecNumber>
    </recommendedName>
    <alternativeName>
        <fullName evidence="7">Imidodipeptidase</fullName>
    </alternativeName>
    <alternativeName>
        <fullName evidence="7">Proline dipeptidase</fullName>
        <shortName evidence="7">Prolidase</shortName>
    </alternativeName>
</protein>
<dbReference type="Gene3D" id="3.40.350.10">
    <property type="entry name" value="Creatinase/prolidase N-terminal domain"/>
    <property type="match status" value="1"/>
</dbReference>
<dbReference type="NCBIfam" id="NF010133">
    <property type="entry name" value="PRK13607.1"/>
    <property type="match status" value="1"/>
</dbReference>
<evidence type="ECO:0000259" key="9">
    <source>
        <dbReference type="Pfam" id="PF21216"/>
    </source>
</evidence>
<dbReference type="Gene3D" id="3.90.230.10">
    <property type="entry name" value="Creatinase/methionine aminopeptidase superfamily"/>
    <property type="match status" value="1"/>
</dbReference>
<dbReference type="SUPFAM" id="SSF53092">
    <property type="entry name" value="Creatinase/prolidase N-terminal domain"/>
    <property type="match status" value="1"/>
</dbReference>
<dbReference type="Pfam" id="PF00557">
    <property type="entry name" value="Peptidase_M24"/>
    <property type="match status" value="1"/>
</dbReference>
<dbReference type="SUPFAM" id="SSF55920">
    <property type="entry name" value="Creatinase/aminopeptidase"/>
    <property type="match status" value="1"/>
</dbReference>
<dbReference type="GO" id="GO:0008235">
    <property type="term" value="F:metalloexopeptidase activity"/>
    <property type="evidence" value="ECO:0007669"/>
    <property type="project" value="UniProtKB-UniRule"/>
</dbReference>
<keyword evidence="3 7" id="KW-0378">Hydrolase</keyword>
<evidence type="ECO:0000313" key="11">
    <source>
        <dbReference type="Proteomes" id="UP000257039"/>
    </source>
</evidence>
<dbReference type="GO" id="GO:0046872">
    <property type="term" value="F:metal ion binding"/>
    <property type="evidence" value="ECO:0007669"/>
    <property type="project" value="UniProtKB-KW"/>
</dbReference>
<feature type="binding site" evidence="7">
    <location>
        <position position="425"/>
    </location>
    <ligand>
        <name>Mn(2+)</name>
        <dbReference type="ChEBI" id="CHEBI:29035"/>
        <label>2</label>
    </ligand>
</feature>
<evidence type="ECO:0000256" key="4">
    <source>
        <dbReference type="ARBA" id="ARBA00022997"/>
    </source>
</evidence>
<dbReference type="PANTHER" id="PTHR43226">
    <property type="entry name" value="XAA-PRO AMINOPEPTIDASE 3"/>
    <property type="match status" value="1"/>
</dbReference>
<dbReference type="GO" id="GO:0102009">
    <property type="term" value="F:proline dipeptidase activity"/>
    <property type="evidence" value="ECO:0007669"/>
    <property type="project" value="UniProtKB-EC"/>
</dbReference>
<accession>A0A4P9VPF3</accession>
<evidence type="ECO:0000313" key="10">
    <source>
        <dbReference type="EMBL" id="RDH45378.1"/>
    </source>
</evidence>
<evidence type="ECO:0000256" key="7">
    <source>
        <dbReference type="HAMAP-Rule" id="MF_01279"/>
    </source>
</evidence>
<feature type="binding site" evidence="7">
    <location>
        <position position="341"/>
    </location>
    <ligand>
        <name>Mn(2+)</name>
        <dbReference type="ChEBI" id="CHEBI:29035"/>
        <label>1</label>
    </ligand>
</feature>
<evidence type="ECO:0000256" key="1">
    <source>
        <dbReference type="ARBA" id="ARBA00022670"/>
    </source>
</evidence>
<keyword evidence="11" id="KW-1185">Reference proteome</keyword>
<reference evidence="10 11" key="1">
    <citation type="submission" date="2017-04" db="EMBL/GenBank/DDBJ databases">
        <title>Draft genome sequence of Zooshikella ganghwensis VG4 isolated from Red Sea sediments.</title>
        <authorList>
            <person name="Rehman Z."/>
            <person name="Alam I."/>
            <person name="Kamau A."/>
            <person name="Bajic V."/>
            <person name="Leiknes T."/>
        </authorList>
    </citation>
    <scope>NUCLEOTIDE SEQUENCE [LARGE SCALE GENOMIC DNA]</scope>
    <source>
        <strain evidence="10 11">VG4</strain>
    </source>
</reference>
<dbReference type="GO" id="GO:0005829">
    <property type="term" value="C:cytosol"/>
    <property type="evidence" value="ECO:0007669"/>
    <property type="project" value="TreeGrafter"/>
</dbReference>
<feature type="binding site" evidence="7">
    <location>
        <position position="260"/>
    </location>
    <ligand>
        <name>Mn(2+)</name>
        <dbReference type="ChEBI" id="CHEBI:29035"/>
        <label>1</label>
    </ligand>
</feature>
<dbReference type="InterPro" id="IPR048819">
    <property type="entry name" value="PepQ_N"/>
</dbReference>
<dbReference type="AlphaFoldDB" id="A0A4P9VPF3"/>
<feature type="binding site" evidence="7">
    <location>
        <position position="249"/>
    </location>
    <ligand>
        <name>Mn(2+)</name>
        <dbReference type="ChEBI" id="CHEBI:29035"/>
        <label>2</label>
    </ligand>
</feature>
<evidence type="ECO:0000256" key="2">
    <source>
        <dbReference type="ARBA" id="ARBA00022723"/>
    </source>
</evidence>
<comment type="function">
    <text evidence="7">Splits dipeptides with a prolyl residue in the C-terminal position.</text>
</comment>
<proteinExistence type="inferred from homology"/>
<evidence type="ECO:0000259" key="8">
    <source>
        <dbReference type="Pfam" id="PF00557"/>
    </source>
</evidence>
<gene>
    <name evidence="7" type="primary">pepQ</name>
    <name evidence="10" type="ORF">B9G39_19060</name>
</gene>
<comment type="similarity">
    <text evidence="7">Belongs to the peptidase M24B family. Bacterial-type prolidase subfamily.</text>
</comment>
<feature type="binding site" evidence="7">
    <location>
        <position position="386"/>
    </location>
    <ligand>
        <name>Mn(2+)</name>
        <dbReference type="ChEBI" id="CHEBI:29035"/>
        <label>1</label>
    </ligand>
</feature>
<keyword evidence="1 7" id="KW-0645">Protease</keyword>
<organism evidence="10 11">
    <name type="scientific">Zooshikella ganghwensis</name>
    <dbReference type="NCBI Taxonomy" id="202772"/>
    <lineage>
        <taxon>Bacteria</taxon>
        <taxon>Pseudomonadati</taxon>
        <taxon>Pseudomonadota</taxon>
        <taxon>Gammaproteobacteria</taxon>
        <taxon>Oceanospirillales</taxon>
        <taxon>Zooshikellaceae</taxon>
        <taxon>Zooshikella</taxon>
    </lineage>
</organism>
<dbReference type="PANTHER" id="PTHR43226:SF8">
    <property type="entry name" value="XAA-PRO DIPEPTIDASE"/>
    <property type="match status" value="1"/>
</dbReference>
<comment type="catalytic activity">
    <reaction evidence="7">
        <text>Xaa-L-Pro dipeptide + H2O = an L-alpha-amino acid + L-proline</text>
        <dbReference type="Rhea" id="RHEA:76407"/>
        <dbReference type="ChEBI" id="CHEBI:15377"/>
        <dbReference type="ChEBI" id="CHEBI:59869"/>
        <dbReference type="ChEBI" id="CHEBI:60039"/>
        <dbReference type="ChEBI" id="CHEBI:195196"/>
        <dbReference type="EC" id="3.4.13.9"/>
    </reaction>
</comment>
<keyword evidence="2 7" id="KW-0479">Metal-binding</keyword>
<dbReference type="RefSeq" id="WP_094788349.1">
    <property type="nucleotide sequence ID" value="NZ_NDXW01000001.1"/>
</dbReference>
<feature type="domain" description="Peptidase M24" evidence="8">
    <location>
        <begin position="172"/>
        <end position="432"/>
    </location>
</feature>
<dbReference type="InterPro" id="IPR036005">
    <property type="entry name" value="Creatinase/aminopeptidase-like"/>
</dbReference>
<comment type="caution">
    <text evidence="10">The sequence shown here is derived from an EMBL/GenBank/DDBJ whole genome shotgun (WGS) entry which is preliminary data.</text>
</comment>
<dbReference type="InterPro" id="IPR052433">
    <property type="entry name" value="X-Pro_dipept-like"/>
</dbReference>
<evidence type="ECO:0000256" key="3">
    <source>
        <dbReference type="ARBA" id="ARBA00022801"/>
    </source>
</evidence>
<feature type="domain" description="Xaa-Pro dipeptidase N-terminal" evidence="9">
    <location>
        <begin position="12"/>
        <end position="160"/>
    </location>
</feature>
<dbReference type="GO" id="GO:0004177">
    <property type="term" value="F:aminopeptidase activity"/>
    <property type="evidence" value="ECO:0007669"/>
    <property type="project" value="TreeGrafter"/>
</dbReference>
<evidence type="ECO:0000256" key="5">
    <source>
        <dbReference type="ARBA" id="ARBA00023049"/>
    </source>
</evidence>
<keyword evidence="5 7" id="KW-0482">Metalloprotease</keyword>
<dbReference type="EC" id="3.4.13.9" evidence="7"/>
<dbReference type="InterPro" id="IPR000994">
    <property type="entry name" value="Pept_M24"/>
</dbReference>
<feature type="binding site" evidence="7">
    <location>
        <position position="425"/>
    </location>
    <ligand>
        <name>Mn(2+)</name>
        <dbReference type="ChEBI" id="CHEBI:29035"/>
        <label>1</label>
    </ligand>
</feature>
<dbReference type="Pfam" id="PF21216">
    <property type="entry name" value="PepQ_N"/>
    <property type="match status" value="1"/>
</dbReference>
<dbReference type="InterPro" id="IPR029149">
    <property type="entry name" value="Creatin/AminoP/Spt16_N"/>
</dbReference>
<dbReference type="Proteomes" id="UP000257039">
    <property type="component" value="Unassembled WGS sequence"/>
</dbReference>
<name>A0A4P9VPF3_9GAMM</name>
<dbReference type="GO" id="GO:0016795">
    <property type="term" value="F:phosphoric triester hydrolase activity"/>
    <property type="evidence" value="ECO:0007669"/>
    <property type="project" value="InterPro"/>
</dbReference>
<sequence>MEAQGSYDWQTLYQTHVAVLMERLQKSLNENKFDGVLIYSGTSPVAFRDDNNYPFKANPHFKHWLPLPEQPGCMLWITPGIKPTLFFLQPQDFWHAAPPEPEGFWINEWDIKIVHTISEVRQQLAIDWNKIAFIGEITDDLFDWPVQHINPKTLLANLEYMRAYKTEYEQHCLKMANIRAVKGHRAAYQAWCSGKTEFETHCAYLLACQLRESQLPYDSIVAFNDHGAILHYDHYQTCASAEINSFLLDAGAVYNGYIADITRTYCAGESHVFGELIQALDLAQQKIISEIKPGISFVDLHEKMHEAIAVLLHQFEIVHLPVEQIMRDDITQVFFPHGLGHLIGVQTHDIGGRQRDISGEMLATHSKHPFLRLLRPLDINVATTIEPGIYFIPMLLKRLHQSTHTKHINWALIDALCSFGGIRIEDTIIINEHGAENITRNAFKLMSEL</sequence>
<dbReference type="EMBL" id="NDXW01000001">
    <property type="protein sequence ID" value="RDH45378.1"/>
    <property type="molecule type" value="Genomic_DNA"/>
</dbReference>
<evidence type="ECO:0000256" key="6">
    <source>
        <dbReference type="ARBA" id="ARBA00023211"/>
    </source>
</evidence>
<dbReference type="InterPro" id="IPR022846">
    <property type="entry name" value="X_Pro_dipept"/>
</dbReference>
<feature type="binding site" evidence="7">
    <location>
        <position position="260"/>
    </location>
    <ligand>
        <name>Mn(2+)</name>
        <dbReference type="ChEBI" id="CHEBI:29035"/>
        <label>2</label>
    </ligand>
</feature>
<keyword evidence="6 7" id="KW-0464">Manganese</keyword>
<dbReference type="GO" id="GO:0006508">
    <property type="term" value="P:proteolysis"/>
    <property type="evidence" value="ECO:0007669"/>
    <property type="project" value="UniProtKB-KW"/>
</dbReference>
<comment type="cofactor">
    <cofactor evidence="7">
        <name>Mn(2+)</name>
        <dbReference type="ChEBI" id="CHEBI:29035"/>
    </cofactor>
    <text evidence="7">Binds 2 manganese ions per subunit.</text>
</comment>
<keyword evidence="4 7" id="KW-0224">Dipeptidase</keyword>
<dbReference type="HAMAP" id="MF_01279">
    <property type="entry name" value="X_Pro_dipeptid"/>
    <property type="match status" value="1"/>
</dbReference>